<dbReference type="Pfam" id="PF01061">
    <property type="entry name" value="ABC2_membrane"/>
    <property type="match status" value="1"/>
</dbReference>
<feature type="transmembrane region" description="Helical" evidence="10">
    <location>
        <begin position="203"/>
        <end position="224"/>
    </location>
</feature>
<protein>
    <submittedName>
        <fullName evidence="12">Capsular biosynthesis protein</fullName>
    </submittedName>
</protein>
<organism evidence="12 13">
    <name type="scientific">Agrobacterium rosae</name>
    <dbReference type="NCBI Taxonomy" id="1972867"/>
    <lineage>
        <taxon>Bacteria</taxon>
        <taxon>Pseudomonadati</taxon>
        <taxon>Pseudomonadota</taxon>
        <taxon>Alphaproteobacteria</taxon>
        <taxon>Hyphomicrobiales</taxon>
        <taxon>Rhizobiaceae</taxon>
        <taxon>Rhizobium/Agrobacterium group</taxon>
        <taxon>Agrobacterium</taxon>
    </lineage>
</organism>
<dbReference type="Proteomes" id="UP000237447">
    <property type="component" value="Unassembled WGS sequence"/>
</dbReference>
<comment type="caution">
    <text evidence="12">The sequence shown here is derived from an EMBL/GenBank/DDBJ whole genome shotgun (WGS) entry which is preliminary data.</text>
</comment>
<evidence type="ECO:0000256" key="7">
    <source>
        <dbReference type="ARBA" id="ARBA00022989"/>
    </source>
</evidence>
<evidence type="ECO:0000256" key="5">
    <source>
        <dbReference type="ARBA" id="ARBA00022597"/>
    </source>
</evidence>
<feature type="transmembrane region" description="Helical" evidence="10">
    <location>
        <begin position="175"/>
        <end position="196"/>
    </location>
</feature>
<evidence type="ECO:0000256" key="10">
    <source>
        <dbReference type="SAM" id="Phobius"/>
    </source>
</evidence>
<dbReference type="GO" id="GO:0140359">
    <property type="term" value="F:ABC-type transporter activity"/>
    <property type="evidence" value="ECO:0007669"/>
    <property type="project" value="InterPro"/>
</dbReference>
<feature type="transmembrane region" description="Helical" evidence="10">
    <location>
        <begin position="95"/>
        <end position="113"/>
    </location>
</feature>
<dbReference type="PRINTS" id="PR00164">
    <property type="entry name" value="ABC2TRNSPORT"/>
</dbReference>
<feature type="domain" description="ABC-2 type transporter transmembrane" evidence="11">
    <location>
        <begin position="47"/>
        <end position="251"/>
    </location>
</feature>
<feature type="transmembrane region" description="Helical" evidence="10">
    <location>
        <begin position="61"/>
        <end position="83"/>
    </location>
</feature>
<evidence type="ECO:0000256" key="1">
    <source>
        <dbReference type="ARBA" id="ARBA00004651"/>
    </source>
</evidence>
<dbReference type="AlphaFoldDB" id="A0AAE5RSW6"/>
<sequence length="290" mass="32614">MQCYLFADRSLSDKRFLMTDQQFDIRRKENRSTVKVAIARKLNVMHAVILRDIRSRYFDHGLGFLIVPLFPVAHMLLLLIIYKLVDREAVFGDDLVLFFATGLIPVLTFNYVSRFMSVSVLSNKSMLAFPAVRLLDIVLARSVLELVAIVMSILIVLGILVSVGSNPVPRSMEDAALAILCVAILSIGVGIVVSVVSAIFPFFAMFYALFTAVIYLSSGAPIYLHAFPDIALYYCSFNPVFHAVEWMRSAYYLGYSEQYLSKTYLLAWACGSLAVGLFMERLMRRQILNG</sequence>
<dbReference type="EMBL" id="NXEJ01000013">
    <property type="protein sequence ID" value="POO48713.1"/>
    <property type="molecule type" value="Genomic_DNA"/>
</dbReference>
<keyword evidence="3" id="KW-0813">Transport</keyword>
<name>A0AAE5RSW6_9HYPH</name>
<keyword evidence="4" id="KW-1003">Cell membrane</keyword>
<dbReference type="GO" id="GO:0043190">
    <property type="term" value="C:ATP-binding cassette (ABC) transporter complex"/>
    <property type="evidence" value="ECO:0007669"/>
    <property type="project" value="InterPro"/>
</dbReference>
<feature type="transmembrane region" description="Helical" evidence="10">
    <location>
        <begin position="134"/>
        <end position="163"/>
    </location>
</feature>
<keyword evidence="5" id="KW-0762">Sugar transport</keyword>
<keyword evidence="8" id="KW-0625">Polysaccharide transport</keyword>
<accession>A0AAE5RSW6</accession>
<evidence type="ECO:0000256" key="8">
    <source>
        <dbReference type="ARBA" id="ARBA00023047"/>
    </source>
</evidence>
<evidence type="ECO:0000313" key="12">
    <source>
        <dbReference type="EMBL" id="POO48713.1"/>
    </source>
</evidence>
<evidence type="ECO:0000256" key="3">
    <source>
        <dbReference type="ARBA" id="ARBA00022448"/>
    </source>
</evidence>
<dbReference type="PANTHER" id="PTHR30413:SF10">
    <property type="entry name" value="CAPSULE POLYSACCHARIDE EXPORT INNER-MEMBRANE PROTEIN CTRC"/>
    <property type="match status" value="1"/>
</dbReference>
<evidence type="ECO:0000256" key="4">
    <source>
        <dbReference type="ARBA" id="ARBA00022475"/>
    </source>
</evidence>
<evidence type="ECO:0000256" key="6">
    <source>
        <dbReference type="ARBA" id="ARBA00022692"/>
    </source>
</evidence>
<geneLocation type="plasmid" evidence="12">
    <name>pTi</name>
</geneLocation>
<evidence type="ECO:0000313" key="13">
    <source>
        <dbReference type="Proteomes" id="UP000237447"/>
    </source>
</evidence>
<dbReference type="InterPro" id="IPR000412">
    <property type="entry name" value="ABC_2_transport"/>
</dbReference>
<gene>
    <name evidence="12" type="ORF">CPJ18_25275</name>
</gene>
<comment type="similarity">
    <text evidence="2">Belongs to the ABC-2 integral membrane protein family.</text>
</comment>
<evidence type="ECO:0000256" key="2">
    <source>
        <dbReference type="ARBA" id="ARBA00007783"/>
    </source>
</evidence>
<comment type="subcellular location">
    <subcellularLocation>
        <location evidence="1">Cell membrane</location>
        <topology evidence="1">Multi-pass membrane protein</topology>
    </subcellularLocation>
</comment>
<feature type="transmembrane region" description="Helical" evidence="10">
    <location>
        <begin position="259"/>
        <end position="279"/>
    </location>
</feature>
<keyword evidence="7 10" id="KW-1133">Transmembrane helix</keyword>
<dbReference type="PANTHER" id="PTHR30413">
    <property type="entry name" value="INNER MEMBRANE TRANSPORT PERMEASE"/>
    <property type="match status" value="1"/>
</dbReference>
<keyword evidence="12" id="KW-0614">Plasmid</keyword>
<keyword evidence="6 10" id="KW-0812">Transmembrane</keyword>
<evidence type="ECO:0000259" key="11">
    <source>
        <dbReference type="Pfam" id="PF01061"/>
    </source>
</evidence>
<dbReference type="InterPro" id="IPR013525">
    <property type="entry name" value="ABC2_TM"/>
</dbReference>
<evidence type="ECO:0000256" key="9">
    <source>
        <dbReference type="ARBA" id="ARBA00023136"/>
    </source>
</evidence>
<dbReference type="GO" id="GO:0015920">
    <property type="term" value="P:lipopolysaccharide transport"/>
    <property type="evidence" value="ECO:0007669"/>
    <property type="project" value="TreeGrafter"/>
</dbReference>
<dbReference type="GO" id="GO:0015774">
    <property type="term" value="P:polysaccharide transport"/>
    <property type="evidence" value="ECO:0007669"/>
    <property type="project" value="UniProtKB-KW"/>
</dbReference>
<proteinExistence type="inferred from homology"/>
<keyword evidence="9 10" id="KW-0472">Membrane</keyword>
<reference evidence="12 13" key="1">
    <citation type="journal article" date="2018" name="Syst. Appl. Microbiol.">
        <title>Agrobacterium rosae sp. nov., isolated from galls on different agricultural crops.</title>
        <authorList>
            <person name="Kuzmanovic N."/>
            <person name="Pulawska J."/>
            <person name="Smalla K."/>
            <person name="Nesme X."/>
        </authorList>
    </citation>
    <scope>NUCLEOTIDE SEQUENCE [LARGE SCALE GENOMIC DNA]</scope>
    <source>
        <strain evidence="12 13">NCPPB 1650</strain>
    </source>
</reference>